<evidence type="ECO:0000313" key="3">
    <source>
        <dbReference type="Proteomes" id="UP000238634"/>
    </source>
</evidence>
<dbReference type="SUPFAM" id="SSF52743">
    <property type="entry name" value="Subtilisin-like"/>
    <property type="match status" value="1"/>
</dbReference>
<dbReference type="EMBL" id="PVWG01000107">
    <property type="protein sequence ID" value="PSB14041.1"/>
    <property type="molecule type" value="Genomic_DNA"/>
</dbReference>
<dbReference type="STRING" id="1920490.GCA_001895925_00001"/>
<dbReference type="OrthoDB" id="9798386at2"/>
<dbReference type="InterPro" id="IPR036852">
    <property type="entry name" value="Peptidase_S8/S53_dom_sf"/>
</dbReference>
<dbReference type="PROSITE" id="PS51892">
    <property type="entry name" value="SUBTILASE"/>
    <property type="match status" value="1"/>
</dbReference>
<name>A0A2T1D0V1_9CYAN</name>
<comment type="similarity">
    <text evidence="1">Belongs to the peptidase S8 family.</text>
</comment>
<keyword evidence="3" id="KW-1185">Reference proteome</keyword>
<sequence>MAGVASLVWSANPNLTATQVQTILSGTAYDLGARGYDPVYGSGFVNADAAVRRAIAIGAGAL</sequence>
<reference evidence="2 3" key="1">
    <citation type="submission" date="2018-02" db="EMBL/GenBank/DDBJ databases">
        <authorList>
            <person name="Cohen D.B."/>
            <person name="Kent A.D."/>
        </authorList>
    </citation>
    <scope>NUCLEOTIDE SEQUENCE [LARGE SCALE GENOMIC DNA]</scope>
    <source>
        <strain evidence="2 3">ULC007</strain>
    </source>
</reference>
<gene>
    <name evidence="2" type="ORF">C7B65_26795</name>
</gene>
<dbReference type="GO" id="GO:0004252">
    <property type="term" value="F:serine-type endopeptidase activity"/>
    <property type="evidence" value="ECO:0007669"/>
    <property type="project" value="InterPro"/>
</dbReference>
<reference evidence="2 3" key="2">
    <citation type="submission" date="2018-03" db="EMBL/GenBank/DDBJ databases">
        <title>The ancient ancestry and fast evolution of plastids.</title>
        <authorList>
            <person name="Moore K.R."/>
            <person name="Magnabosco C."/>
            <person name="Momper L."/>
            <person name="Gold D.A."/>
            <person name="Bosak T."/>
            <person name="Fournier G.P."/>
        </authorList>
    </citation>
    <scope>NUCLEOTIDE SEQUENCE [LARGE SCALE GENOMIC DNA]</scope>
    <source>
        <strain evidence="2 3">ULC007</strain>
    </source>
</reference>
<protein>
    <recommendedName>
        <fullName evidence="4">Peptidase S8/S53 domain-containing protein</fullName>
    </recommendedName>
</protein>
<organism evidence="2 3">
    <name type="scientific">Phormidesmis priestleyi ULC007</name>
    <dbReference type="NCBI Taxonomy" id="1920490"/>
    <lineage>
        <taxon>Bacteria</taxon>
        <taxon>Bacillati</taxon>
        <taxon>Cyanobacteriota</taxon>
        <taxon>Cyanophyceae</taxon>
        <taxon>Leptolyngbyales</taxon>
        <taxon>Leptolyngbyaceae</taxon>
        <taxon>Phormidesmis</taxon>
    </lineage>
</organism>
<evidence type="ECO:0000313" key="2">
    <source>
        <dbReference type="EMBL" id="PSB14041.1"/>
    </source>
</evidence>
<dbReference type="AlphaFoldDB" id="A0A2T1D0V1"/>
<evidence type="ECO:0000256" key="1">
    <source>
        <dbReference type="PROSITE-ProRule" id="PRU01240"/>
    </source>
</evidence>
<evidence type="ECO:0008006" key="4">
    <source>
        <dbReference type="Google" id="ProtNLM"/>
    </source>
</evidence>
<dbReference type="Gene3D" id="3.40.50.200">
    <property type="entry name" value="Peptidase S8/S53 domain"/>
    <property type="match status" value="1"/>
</dbReference>
<dbReference type="GO" id="GO:0006508">
    <property type="term" value="P:proteolysis"/>
    <property type="evidence" value="ECO:0007669"/>
    <property type="project" value="InterPro"/>
</dbReference>
<dbReference type="Proteomes" id="UP000238634">
    <property type="component" value="Unassembled WGS sequence"/>
</dbReference>
<comment type="caution">
    <text evidence="1">Lacks conserved residue(s) required for the propagation of feature annotation.</text>
</comment>
<accession>A0A2T1D0V1</accession>
<comment type="caution">
    <text evidence="2">The sequence shown here is derived from an EMBL/GenBank/DDBJ whole genome shotgun (WGS) entry which is preliminary data.</text>
</comment>
<proteinExistence type="inferred from homology"/>